<dbReference type="Pfam" id="PF00098">
    <property type="entry name" value="zf-CCHC"/>
    <property type="match status" value="1"/>
</dbReference>
<keyword evidence="1" id="KW-0479">Metal-binding</keyword>
<name>A0A6N2AJF9_SOLCI</name>
<dbReference type="PANTHER" id="PTHR33325:SF11">
    <property type="entry name" value="COLD SHOCK DOMAIN-CONTAINING PROTEIN 4-LIKE"/>
    <property type="match status" value="1"/>
</dbReference>
<dbReference type="PANTHER" id="PTHR33325">
    <property type="entry name" value="ZINC FINGER, CCHC-TYPE-RELATED"/>
    <property type="match status" value="1"/>
</dbReference>
<dbReference type="AlphaFoldDB" id="A0A6N2AJF9"/>
<feature type="region of interest" description="Disordered" evidence="2">
    <location>
        <begin position="67"/>
        <end position="113"/>
    </location>
</feature>
<dbReference type="PROSITE" id="PS50158">
    <property type="entry name" value="ZF_CCHC"/>
    <property type="match status" value="1"/>
</dbReference>
<sequence>MMEKTFSTFHASNVLLQQQYREKGFNKYYELISHLLVAEQNNNLLLKNHENRPTGSAPLPEVNEAYAHHARRGKGRSLNRDRDRGRDRDYDQERSSFPGVNHSSNKKKKRKDEKCEATREGYFRCGGRGHYARDCRAPKHLVELYQELLKKKEKNSEANFISENQVDITHLDVLDFFAQP</sequence>
<keyword evidence="1" id="KW-0863">Zinc-finger</keyword>
<reference evidence="4" key="1">
    <citation type="submission" date="2019-05" db="EMBL/GenBank/DDBJ databases">
        <title>The de novo reference genome and transcriptome assemblies of the wild tomato species Solanum chilense.</title>
        <authorList>
            <person name="Stam R."/>
            <person name="Nosenko T."/>
            <person name="Hoerger A.C."/>
            <person name="Stephan W."/>
            <person name="Seidel M.A."/>
            <person name="Kuhn J.M.M."/>
            <person name="Haberer G."/>
            <person name="Tellier A."/>
        </authorList>
    </citation>
    <scope>NUCLEOTIDE SEQUENCE</scope>
    <source>
        <tissue evidence="4">Mature leaves</tissue>
    </source>
</reference>
<dbReference type="GO" id="GO:0008270">
    <property type="term" value="F:zinc ion binding"/>
    <property type="evidence" value="ECO:0007669"/>
    <property type="project" value="UniProtKB-KW"/>
</dbReference>
<dbReference type="Gene3D" id="4.10.60.10">
    <property type="entry name" value="Zinc finger, CCHC-type"/>
    <property type="match status" value="1"/>
</dbReference>
<evidence type="ECO:0000256" key="1">
    <source>
        <dbReference type="PROSITE-ProRule" id="PRU00047"/>
    </source>
</evidence>
<evidence type="ECO:0000259" key="3">
    <source>
        <dbReference type="PROSITE" id="PS50158"/>
    </source>
</evidence>
<feature type="compositionally biased region" description="Basic and acidic residues" evidence="2">
    <location>
        <begin position="78"/>
        <end position="94"/>
    </location>
</feature>
<dbReference type="EMBL" id="RXGB01020870">
    <property type="protein sequence ID" value="TMW81889.1"/>
    <property type="molecule type" value="Genomic_DNA"/>
</dbReference>
<evidence type="ECO:0000313" key="4">
    <source>
        <dbReference type="EMBL" id="TMW81889.1"/>
    </source>
</evidence>
<comment type="caution">
    <text evidence="4">The sequence shown here is derived from an EMBL/GenBank/DDBJ whole genome shotgun (WGS) entry which is preliminary data.</text>
</comment>
<dbReference type="InterPro" id="IPR001878">
    <property type="entry name" value="Znf_CCHC"/>
</dbReference>
<accession>A0A6N2AJF9</accession>
<evidence type="ECO:0000256" key="2">
    <source>
        <dbReference type="SAM" id="MobiDB-lite"/>
    </source>
</evidence>
<feature type="compositionally biased region" description="Basic residues" evidence="2">
    <location>
        <begin position="68"/>
        <end position="77"/>
    </location>
</feature>
<dbReference type="GO" id="GO:0003676">
    <property type="term" value="F:nucleic acid binding"/>
    <property type="evidence" value="ECO:0007669"/>
    <property type="project" value="InterPro"/>
</dbReference>
<feature type="domain" description="CCHC-type" evidence="3">
    <location>
        <begin position="123"/>
        <end position="136"/>
    </location>
</feature>
<keyword evidence="1" id="KW-0862">Zinc</keyword>
<gene>
    <name evidence="4" type="ORF">EJD97_007458</name>
</gene>
<feature type="non-terminal residue" evidence="4">
    <location>
        <position position="180"/>
    </location>
</feature>
<dbReference type="InterPro" id="IPR036875">
    <property type="entry name" value="Znf_CCHC_sf"/>
</dbReference>
<organism evidence="4">
    <name type="scientific">Solanum chilense</name>
    <name type="common">Tomato</name>
    <name type="synonym">Lycopersicon chilense</name>
    <dbReference type="NCBI Taxonomy" id="4083"/>
    <lineage>
        <taxon>Eukaryota</taxon>
        <taxon>Viridiplantae</taxon>
        <taxon>Streptophyta</taxon>
        <taxon>Embryophyta</taxon>
        <taxon>Tracheophyta</taxon>
        <taxon>Spermatophyta</taxon>
        <taxon>Magnoliopsida</taxon>
        <taxon>eudicotyledons</taxon>
        <taxon>Gunneridae</taxon>
        <taxon>Pentapetalae</taxon>
        <taxon>asterids</taxon>
        <taxon>lamiids</taxon>
        <taxon>Solanales</taxon>
        <taxon>Solanaceae</taxon>
        <taxon>Solanoideae</taxon>
        <taxon>Solaneae</taxon>
        <taxon>Solanum</taxon>
        <taxon>Solanum subgen. Lycopersicon</taxon>
    </lineage>
</organism>
<dbReference type="SUPFAM" id="SSF57756">
    <property type="entry name" value="Retrovirus zinc finger-like domains"/>
    <property type="match status" value="1"/>
</dbReference>
<protein>
    <recommendedName>
        <fullName evidence="3">CCHC-type domain-containing protein</fullName>
    </recommendedName>
</protein>
<proteinExistence type="predicted"/>